<dbReference type="PRINTS" id="PR00625">
    <property type="entry name" value="JDOMAIN"/>
</dbReference>
<protein>
    <recommendedName>
        <fullName evidence="2">J domain-containing protein</fullName>
    </recommendedName>
</protein>
<dbReference type="Gene3D" id="1.10.287.110">
    <property type="entry name" value="DnaJ domain"/>
    <property type="match status" value="1"/>
</dbReference>
<dbReference type="SUPFAM" id="SSF46565">
    <property type="entry name" value="Chaperone J-domain"/>
    <property type="match status" value="1"/>
</dbReference>
<dbReference type="OrthoDB" id="342454at2759"/>
<feature type="compositionally biased region" description="Polar residues" evidence="1">
    <location>
        <begin position="224"/>
        <end position="236"/>
    </location>
</feature>
<keyword evidence="4" id="KW-1185">Reference proteome</keyword>
<reference evidence="3 4" key="1">
    <citation type="journal article" date="2018" name="Nat. Ecol. Evol.">
        <title>Genomic signatures of mitonuclear coevolution across populations of Tigriopus californicus.</title>
        <authorList>
            <person name="Barreto F.S."/>
            <person name="Watson E.T."/>
            <person name="Lima T.G."/>
            <person name="Willett C.S."/>
            <person name="Edmands S."/>
            <person name="Li W."/>
            <person name="Burton R.S."/>
        </authorList>
    </citation>
    <scope>NUCLEOTIDE SEQUENCE [LARGE SCALE GENOMIC DNA]</scope>
    <source>
        <strain evidence="3 4">San Diego</strain>
    </source>
</reference>
<dbReference type="InterPro" id="IPR001623">
    <property type="entry name" value="DnaJ_domain"/>
</dbReference>
<dbReference type="InterPro" id="IPR042858">
    <property type="entry name" value="DNAJC8"/>
</dbReference>
<feature type="region of interest" description="Disordered" evidence="1">
    <location>
        <begin position="1"/>
        <end position="25"/>
    </location>
</feature>
<evidence type="ECO:0000259" key="2">
    <source>
        <dbReference type="PROSITE" id="PS50076"/>
    </source>
</evidence>
<feature type="compositionally biased region" description="Pro residues" evidence="1">
    <location>
        <begin position="11"/>
        <end position="21"/>
    </location>
</feature>
<dbReference type="GO" id="GO:0005634">
    <property type="term" value="C:nucleus"/>
    <property type="evidence" value="ECO:0007669"/>
    <property type="project" value="TreeGrafter"/>
</dbReference>
<dbReference type="Proteomes" id="UP000318571">
    <property type="component" value="Chromosome 4"/>
</dbReference>
<comment type="caution">
    <text evidence="3">The sequence shown here is derived from an EMBL/GenBank/DDBJ whole genome shotgun (WGS) entry which is preliminary data.</text>
</comment>
<dbReference type="PANTHER" id="PTHR15606:SF4">
    <property type="entry name" value="DNAJ HOMOLOG SUBFAMILY C MEMBER 8"/>
    <property type="match status" value="1"/>
</dbReference>
<evidence type="ECO:0000256" key="1">
    <source>
        <dbReference type="SAM" id="MobiDB-lite"/>
    </source>
</evidence>
<name>A0A553NPL4_TIGCA</name>
<evidence type="ECO:0000313" key="4">
    <source>
        <dbReference type="Proteomes" id="UP000318571"/>
    </source>
</evidence>
<evidence type="ECO:0000313" key="3">
    <source>
        <dbReference type="EMBL" id="TRY67391.1"/>
    </source>
</evidence>
<gene>
    <name evidence="3" type="ORF">TCAL_05260</name>
</gene>
<proteinExistence type="predicted"/>
<feature type="compositionally biased region" description="Basic residues" evidence="1">
    <location>
        <begin position="243"/>
        <end position="254"/>
    </location>
</feature>
<dbReference type="CDD" id="cd06257">
    <property type="entry name" value="DnaJ"/>
    <property type="match status" value="1"/>
</dbReference>
<dbReference type="Pfam" id="PF00226">
    <property type="entry name" value="DnaJ"/>
    <property type="match status" value="1"/>
</dbReference>
<dbReference type="EMBL" id="VCGU01000011">
    <property type="protein sequence ID" value="TRY67391.1"/>
    <property type="molecule type" value="Genomic_DNA"/>
</dbReference>
<dbReference type="PANTHER" id="PTHR15606">
    <property type="entry name" value="DNAJ HOMOLOG SUBFAMILY C MEMBER 8/LIPOPOLYSACCHARIDE SPECIFIC RESPONSE-7-RELATED"/>
    <property type="match status" value="1"/>
</dbReference>
<feature type="domain" description="J" evidence="2">
    <location>
        <begin position="63"/>
        <end position="121"/>
    </location>
</feature>
<sequence length="270" mass="31007">MSRMPGGASGVPPPNGPPPSETPVNFDAFYSELKATEKRDSVLTSSQQIERLLRPGSTYRNLNPFEVLQIDPGTPSEEVRKKYRRLSILVHPDKNQNDGERAQAAFDAVKKAYEMLEDKSTLARCMEVVEEAEGRTKLAVEEKRKLQKKQGLPPVVEEDDPAKFKQAVHVLIMKLFADLERKRRLNEQKISDNAAKKRAEELEVEHRRNVEKEFNKNWEESRQGRVSSWHDFQTGSAKEKGLKKEKKKEKKVKKFSPMGFRPPKNKPESR</sequence>
<dbReference type="STRING" id="6832.A0A553NPL4"/>
<accession>A0A553NPL4</accession>
<organism evidence="3 4">
    <name type="scientific">Tigriopus californicus</name>
    <name type="common">Marine copepod</name>
    <dbReference type="NCBI Taxonomy" id="6832"/>
    <lineage>
        <taxon>Eukaryota</taxon>
        <taxon>Metazoa</taxon>
        <taxon>Ecdysozoa</taxon>
        <taxon>Arthropoda</taxon>
        <taxon>Crustacea</taxon>
        <taxon>Multicrustacea</taxon>
        <taxon>Hexanauplia</taxon>
        <taxon>Copepoda</taxon>
        <taxon>Harpacticoida</taxon>
        <taxon>Harpacticidae</taxon>
        <taxon>Tigriopus</taxon>
    </lineage>
</organism>
<dbReference type="OMA" id="EIVNKAW"/>
<dbReference type="PROSITE" id="PS50076">
    <property type="entry name" value="DNAJ_2"/>
    <property type="match status" value="1"/>
</dbReference>
<dbReference type="AlphaFoldDB" id="A0A553NPL4"/>
<dbReference type="FunFam" id="1.10.287.110:FF:000158">
    <property type="entry name" value="dnaJ homolog subfamily C member 8"/>
    <property type="match status" value="1"/>
</dbReference>
<feature type="compositionally biased region" description="Basic and acidic residues" evidence="1">
    <location>
        <begin position="194"/>
        <end position="223"/>
    </location>
</feature>
<dbReference type="SMART" id="SM00271">
    <property type="entry name" value="DnaJ"/>
    <property type="match status" value="1"/>
</dbReference>
<feature type="region of interest" description="Disordered" evidence="1">
    <location>
        <begin position="194"/>
        <end position="270"/>
    </location>
</feature>
<dbReference type="InterPro" id="IPR036869">
    <property type="entry name" value="J_dom_sf"/>
</dbReference>